<name>A0A0A5HY27_PHOS4</name>
<evidence type="ECO:0000313" key="4">
    <source>
        <dbReference type="Proteomes" id="UP000030451"/>
    </source>
</evidence>
<protein>
    <submittedName>
        <fullName evidence="3">Leader peptidase PilD</fullName>
    </submittedName>
</protein>
<keyword evidence="1" id="KW-0812">Transmembrane</keyword>
<evidence type="ECO:0000313" key="3">
    <source>
        <dbReference type="EMBL" id="KGY08431.1"/>
    </source>
</evidence>
<proteinExistence type="predicted"/>
<dbReference type="Pfam" id="PF01478">
    <property type="entry name" value="Peptidase_A24"/>
    <property type="match status" value="1"/>
</dbReference>
<feature type="transmembrane region" description="Helical" evidence="1">
    <location>
        <begin position="78"/>
        <end position="97"/>
    </location>
</feature>
<dbReference type="AlphaFoldDB" id="A0A0A5HY27"/>
<dbReference type="STRING" id="379097.SE23_08685"/>
<organism evidence="3 4">
    <name type="scientific">Photobacterium sp. (strain ATCC 43367)</name>
    <dbReference type="NCBI Taxonomy" id="379097"/>
    <lineage>
        <taxon>Bacteria</taxon>
        <taxon>Pseudomonadati</taxon>
        <taxon>Pseudomonadota</taxon>
        <taxon>Gammaproteobacteria</taxon>
        <taxon>Vibrionales</taxon>
        <taxon>Vibrionaceae</taxon>
        <taxon>Vibrio</taxon>
        <taxon>Vibrio oreintalis group</taxon>
    </lineage>
</organism>
<evidence type="ECO:0000256" key="1">
    <source>
        <dbReference type="SAM" id="Phobius"/>
    </source>
</evidence>
<reference evidence="3 4" key="1">
    <citation type="submission" date="2014-10" db="EMBL/GenBank/DDBJ databases">
        <title>Genome sequencing of Vibrio sinaloensis T08.</title>
        <authorList>
            <person name="Chan K.-G."/>
            <person name="Mohamad N.I."/>
        </authorList>
    </citation>
    <scope>NUCLEOTIDE SEQUENCE [LARGE SCALE GENOMIC DNA]</scope>
    <source>
        <strain evidence="3 4">T08</strain>
    </source>
</reference>
<dbReference type="InterPro" id="IPR000045">
    <property type="entry name" value="Prepilin_IV_endopep_pep"/>
</dbReference>
<sequence>MLLFIALKDVMQRRVPNWTLLVLSTVVVIATPFSLYQAAISLMILLLGIAAFHFRWLGAGDSKLLAVCAYGSAEQWPWFILQTAIVGGGLSVVILLYNHLANLGLIKQNPTATVPYAVAISGSALTAIHYI</sequence>
<dbReference type="EMBL" id="JRWP01000026">
    <property type="protein sequence ID" value="KGY08431.1"/>
    <property type="molecule type" value="Genomic_DNA"/>
</dbReference>
<feature type="domain" description="Prepilin type IV endopeptidase peptidase" evidence="2">
    <location>
        <begin position="1"/>
        <end position="90"/>
    </location>
</feature>
<keyword evidence="1" id="KW-0472">Membrane</keyword>
<keyword evidence="1" id="KW-1133">Transmembrane helix</keyword>
<comment type="caution">
    <text evidence="3">The sequence shown here is derived from an EMBL/GenBank/DDBJ whole genome shotgun (WGS) entry which is preliminary data.</text>
</comment>
<dbReference type="Gene3D" id="1.20.120.1220">
    <property type="match status" value="1"/>
</dbReference>
<evidence type="ECO:0000259" key="2">
    <source>
        <dbReference type="Pfam" id="PF01478"/>
    </source>
</evidence>
<dbReference type="Proteomes" id="UP000030451">
    <property type="component" value="Unassembled WGS sequence"/>
</dbReference>
<accession>A0A0A5HY27</accession>
<feature type="transmembrane region" description="Helical" evidence="1">
    <location>
        <begin position="15"/>
        <end position="33"/>
    </location>
</feature>
<dbReference type="GO" id="GO:0004190">
    <property type="term" value="F:aspartic-type endopeptidase activity"/>
    <property type="evidence" value="ECO:0007669"/>
    <property type="project" value="InterPro"/>
</dbReference>
<gene>
    <name evidence="3" type="ORF">NM06_12840</name>
</gene>
<dbReference type="GO" id="GO:0016020">
    <property type="term" value="C:membrane"/>
    <property type="evidence" value="ECO:0007669"/>
    <property type="project" value="InterPro"/>
</dbReference>